<dbReference type="Ensembl" id="ENSGMOT00000002282.2">
    <property type="protein sequence ID" value="ENSGMOP00000002210.2"/>
    <property type="gene ID" value="ENSGMOG00000002056.2"/>
</dbReference>
<keyword evidence="1" id="KW-0175">Coiled coil</keyword>
<dbReference type="GO" id="GO:0005814">
    <property type="term" value="C:centriole"/>
    <property type="evidence" value="ECO:0007669"/>
    <property type="project" value="TreeGrafter"/>
</dbReference>
<feature type="coiled-coil region" evidence="1">
    <location>
        <begin position="160"/>
        <end position="194"/>
    </location>
</feature>
<dbReference type="PANTHER" id="PTHR46725">
    <property type="entry name" value="COILED-COIL DOMAIN-CONTAINING PROTEIN 57"/>
    <property type="match status" value="1"/>
</dbReference>
<dbReference type="GO" id="GO:0060271">
    <property type="term" value="P:cilium assembly"/>
    <property type="evidence" value="ECO:0007669"/>
    <property type="project" value="TreeGrafter"/>
</dbReference>
<name>A0A8C5F3W6_GADMO</name>
<dbReference type="GO" id="GO:0005876">
    <property type="term" value="C:spindle microtubule"/>
    <property type="evidence" value="ECO:0007669"/>
    <property type="project" value="TreeGrafter"/>
</dbReference>
<gene>
    <name evidence="3" type="primary">CCDC57</name>
</gene>
<feature type="coiled-coil region" evidence="1">
    <location>
        <begin position="459"/>
        <end position="486"/>
    </location>
</feature>
<sequence length="1052" mass="117396">MLTGARRLGYVTPLVVVNARGGGNVEVVCLLEMLCFSSERGCPLTSAMVSAGLRDQQRVRSKGVAQKWQRFKQLREDFQYNLSVLEDRDRELERYDAEAAKAQTVESARLEELSQLRIQVAKLSDQKARETQERGQELRRSQLKATEHRVQLEKLQGSMAADLQKQREDYEGMKRHLERRIKEVEGELALQRQEMTADFDNVLRLREHEFNLRMDEMRTVLLSHEIKVKLLSKETEYQAQAQQEASDALQASEGLCGQTRDQLRHTHLEHAETTALRDNRIKELEKRQTRMEAKLGKEKEEHVKKHRALERALRERDGALAAQQEALHVQTEAAETAAGQARAQLQDQQRTLAERDQAIQRLHGELETARCNWDKYIKQASKETVARDTALLTAQESEARLKSELDRRRQETEKFQQQLSAGLQREEALEQRRIQVELDWQRRCEETKTQHYLTSQGLIQGLTQARDQAQAELKERGRELEEASVLLQAVTEERNQALQGVLGAPGPVGSELVSRLQEQNSSLRAVVAQMRTDMEGLGGAPLPRPATTARTQAEPGASSEHTAPPTGGPDVTRPEGTPEYTRALEQEVSELKRRCRQLEEQLSGATTTPETPTLWRAPVAPVAPENTYMQNHIRLLNETIGGLRLEKVASGAAQKKQEVRIAHLESAIAGLTQQGYAEQAEGGGLRLELANQKSKWASTESGLRQRLAAVEMELEAVRKEKEEYQKGNILNNLDTVALRNQVSALKLDIASRRDPIVCEQSEMVGQLREENLALRRQLASPGGLGPGAGWVGGGDGPLQAKLKQAVRYIARLSRDKQQLIAMGNGLRAQLQTSGPEDTEVPGSARAPETPAGERDRGQPDHHLATLEKLQYQLTTQELQYAQRAQGVPIVTVRTLLSESDSGSQKGAANPWGQGRKETARREMSSSMDRPPDHRDTGPQPRSSSSGPLMSSVASEGSLREMWQMLDRDLSPSLLTEGEAELDRPAFPVPAGPVGSDSQLRLQGIKVRSTSVAPFPDRSRPGKTTSHQAKTSRTAGATTTNRASRIRNYNVKD</sequence>
<feature type="compositionally biased region" description="Basic and acidic residues" evidence="2">
    <location>
        <begin position="914"/>
        <end position="936"/>
    </location>
</feature>
<accession>A0A8C5F3W6</accession>
<keyword evidence="4" id="KW-1185">Reference proteome</keyword>
<feature type="compositionally biased region" description="Polar residues" evidence="2">
    <location>
        <begin position="1021"/>
        <end position="1042"/>
    </location>
</feature>
<dbReference type="PANTHER" id="PTHR46725:SF1">
    <property type="entry name" value="COILED-COIL DOMAIN-CONTAINING PROTEIN 57"/>
    <property type="match status" value="1"/>
</dbReference>
<feature type="region of interest" description="Disordered" evidence="2">
    <location>
        <begin position="827"/>
        <end position="859"/>
    </location>
</feature>
<dbReference type="Proteomes" id="UP000694546">
    <property type="component" value="Chromosome 18"/>
</dbReference>
<feature type="region of interest" description="Disordered" evidence="2">
    <location>
        <begin position="897"/>
        <end position="954"/>
    </location>
</feature>
<protein>
    <submittedName>
        <fullName evidence="3">Coiled-coil domain containing 57</fullName>
    </submittedName>
</protein>
<dbReference type="GO" id="GO:0007099">
    <property type="term" value="P:centriole replication"/>
    <property type="evidence" value="ECO:0007669"/>
    <property type="project" value="TreeGrafter"/>
</dbReference>
<feature type="coiled-coil region" evidence="1">
    <location>
        <begin position="700"/>
        <end position="727"/>
    </location>
</feature>
<evidence type="ECO:0000256" key="1">
    <source>
        <dbReference type="SAM" id="Coils"/>
    </source>
</evidence>
<feature type="coiled-coil region" evidence="1">
    <location>
        <begin position="85"/>
        <end position="133"/>
    </location>
</feature>
<reference evidence="3" key="1">
    <citation type="submission" date="2025-08" db="UniProtKB">
        <authorList>
            <consortium name="Ensembl"/>
        </authorList>
    </citation>
    <scope>IDENTIFICATION</scope>
</reference>
<evidence type="ECO:0000313" key="4">
    <source>
        <dbReference type="Proteomes" id="UP000694546"/>
    </source>
</evidence>
<dbReference type="AlphaFoldDB" id="A0A8C5F3W6"/>
<feature type="compositionally biased region" description="Low complexity" evidence="2">
    <location>
        <begin position="942"/>
        <end position="954"/>
    </location>
</feature>
<dbReference type="GeneTree" id="ENSGT00940000153251"/>
<feature type="region of interest" description="Disordered" evidence="2">
    <location>
        <begin position="536"/>
        <end position="577"/>
    </location>
</feature>
<dbReference type="InterPro" id="IPR042481">
    <property type="entry name" value="CCDC57"/>
</dbReference>
<feature type="region of interest" description="Disordered" evidence="2">
    <location>
        <begin position="1006"/>
        <end position="1052"/>
    </location>
</feature>
<dbReference type="GO" id="GO:0045931">
    <property type="term" value="P:positive regulation of mitotic cell cycle"/>
    <property type="evidence" value="ECO:0007669"/>
    <property type="project" value="TreeGrafter"/>
</dbReference>
<organism evidence="3 4">
    <name type="scientific">Gadus morhua</name>
    <name type="common">Atlantic cod</name>
    <dbReference type="NCBI Taxonomy" id="8049"/>
    <lineage>
        <taxon>Eukaryota</taxon>
        <taxon>Metazoa</taxon>
        <taxon>Chordata</taxon>
        <taxon>Craniata</taxon>
        <taxon>Vertebrata</taxon>
        <taxon>Euteleostomi</taxon>
        <taxon>Actinopterygii</taxon>
        <taxon>Neopterygii</taxon>
        <taxon>Teleostei</taxon>
        <taxon>Neoteleostei</taxon>
        <taxon>Acanthomorphata</taxon>
        <taxon>Zeiogadaria</taxon>
        <taxon>Gadariae</taxon>
        <taxon>Gadiformes</taxon>
        <taxon>Gadoidei</taxon>
        <taxon>Gadidae</taxon>
        <taxon>Gadus</taxon>
    </lineage>
</organism>
<reference evidence="3" key="2">
    <citation type="submission" date="2025-09" db="UniProtKB">
        <authorList>
            <consortium name="Ensembl"/>
        </authorList>
    </citation>
    <scope>IDENTIFICATION</scope>
</reference>
<feature type="compositionally biased region" description="Polar residues" evidence="2">
    <location>
        <begin position="897"/>
        <end position="906"/>
    </location>
</feature>
<feature type="coiled-coil region" evidence="1">
    <location>
        <begin position="581"/>
        <end position="608"/>
    </location>
</feature>
<proteinExistence type="predicted"/>
<dbReference type="GO" id="GO:0007020">
    <property type="term" value="P:microtubule nucleation"/>
    <property type="evidence" value="ECO:0007669"/>
    <property type="project" value="TreeGrafter"/>
</dbReference>
<dbReference type="GO" id="GO:0034451">
    <property type="term" value="C:centriolar satellite"/>
    <property type="evidence" value="ECO:0007669"/>
    <property type="project" value="TreeGrafter"/>
</dbReference>
<evidence type="ECO:0000256" key="2">
    <source>
        <dbReference type="SAM" id="MobiDB-lite"/>
    </source>
</evidence>
<evidence type="ECO:0000313" key="3">
    <source>
        <dbReference type="Ensembl" id="ENSGMOP00000002210.2"/>
    </source>
</evidence>